<dbReference type="RefSeq" id="WP_138246140.1">
    <property type="nucleotide sequence ID" value="NZ_CP040330.1"/>
</dbReference>
<dbReference type="AlphaFoldDB" id="A0A4P8WJM6"/>
<evidence type="ECO:0000256" key="1">
    <source>
        <dbReference type="SAM" id="Phobius"/>
    </source>
</evidence>
<evidence type="ECO:0000313" key="3">
    <source>
        <dbReference type="Proteomes" id="UP000302218"/>
    </source>
</evidence>
<evidence type="ECO:0000313" key="2">
    <source>
        <dbReference type="EMBL" id="QCS43687.1"/>
    </source>
</evidence>
<keyword evidence="1" id="KW-0812">Transmembrane</keyword>
<name>A0A4P8WJM6_9EURY</name>
<gene>
    <name evidence="2" type="ORF">FEJ81_15505</name>
</gene>
<dbReference type="EMBL" id="CP040330">
    <property type="protein sequence ID" value="QCS43687.1"/>
    <property type="molecule type" value="Genomic_DNA"/>
</dbReference>
<dbReference type="GeneID" id="40266708"/>
<sequence length="70" mass="7875">MANDESIENWTLRDRISLVTKVLIAVGVVQYFENITGQLQFYQRATLVVIAVLVLGELLQRTRRVIGADG</sequence>
<keyword evidence="1" id="KW-0472">Membrane</keyword>
<dbReference type="Proteomes" id="UP000302218">
    <property type="component" value="Chromosome"/>
</dbReference>
<organism evidence="2 3">
    <name type="scientific">Natrinema versiforme</name>
    <dbReference type="NCBI Taxonomy" id="88724"/>
    <lineage>
        <taxon>Archaea</taxon>
        <taxon>Methanobacteriati</taxon>
        <taxon>Methanobacteriota</taxon>
        <taxon>Stenosarchaea group</taxon>
        <taxon>Halobacteria</taxon>
        <taxon>Halobacteriales</taxon>
        <taxon>Natrialbaceae</taxon>
        <taxon>Natrinema</taxon>
    </lineage>
</organism>
<dbReference type="KEGG" id="nvr:FEJ81_15505"/>
<feature type="transmembrane region" description="Helical" evidence="1">
    <location>
        <begin position="41"/>
        <end position="59"/>
    </location>
</feature>
<keyword evidence="1" id="KW-1133">Transmembrane helix</keyword>
<reference evidence="3" key="1">
    <citation type="submission" date="2019-05" db="EMBL/GenBank/DDBJ databases">
        <title>Genome sequence and methylation pattern of the halophilic Archaeon Natrinema versiforme BOL5-4.</title>
        <authorList>
            <person name="DasSarma P."/>
            <person name="Anton B.P."/>
            <person name="DasSarma S.L."/>
            <person name="Martinez F.L."/>
            <person name="Guzman D."/>
            <person name="Roberts R.J."/>
            <person name="DasSarma S."/>
        </authorList>
    </citation>
    <scope>NUCLEOTIDE SEQUENCE [LARGE SCALE GENOMIC DNA]</scope>
    <source>
        <strain evidence="3">BOL5-4</strain>
    </source>
</reference>
<dbReference type="OrthoDB" id="374154at2157"/>
<proteinExistence type="predicted"/>
<protein>
    <submittedName>
        <fullName evidence="2">Uncharacterized protein</fullName>
    </submittedName>
</protein>
<accession>A0A4P8WJM6</accession>